<dbReference type="InterPro" id="IPR050109">
    <property type="entry name" value="HTH-type_TetR-like_transc_reg"/>
</dbReference>
<dbReference type="InterPro" id="IPR001647">
    <property type="entry name" value="HTH_TetR"/>
</dbReference>
<gene>
    <name evidence="4" type="ORF">CLV29_1464</name>
</gene>
<feature type="DNA-binding region" description="H-T-H motif" evidence="2">
    <location>
        <begin position="25"/>
        <end position="44"/>
    </location>
</feature>
<dbReference type="GO" id="GO:0000976">
    <property type="term" value="F:transcription cis-regulatory region binding"/>
    <property type="evidence" value="ECO:0007669"/>
    <property type="project" value="TreeGrafter"/>
</dbReference>
<dbReference type="PANTHER" id="PTHR30055:SF200">
    <property type="entry name" value="HTH-TYPE TRANSCRIPTIONAL REPRESSOR BDCR"/>
    <property type="match status" value="1"/>
</dbReference>
<evidence type="ECO:0000313" key="5">
    <source>
        <dbReference type="Proteomes" id="UP000295371"/>
    </source>
</evidence>
<keyword evidence="5" id="KW-1185">Reference proteome</keyword>
<proteinExistence type="predicted"/>
<dbReference type="Proteomes" id="UP000295371">
    <property type="component" value="Unassembled WGS sequence"/>
</dbReference>
<reference evidence="4 5" key="1">
    <citation type="submission" date="2019-03" db="EMBL/GenBank/DDBJ databases">
        <title>Genomic Encyclopedia of Archaeal and Bacterial Type Strains, Phase II (KMG-II): from individual species to whole genera.</title>
        <authorList>
            <person name="Goeker M."/>
        </authorList>
    </citation>
    <scope>NUCLEOTIDE SEQUENCE [LARGE SCALE GENOMIC DNA]</scope>
    <source>
        <strain evidence="4 5">DSM 24323</strain>
    </source>
</reference>
<evidence type="ECO:0000256" key="2">
    <source>
        <dbReference type="PROSITE-ProRule" id="PRU00335"/>
    </source>
</evidence>
<dbReference type="Gene3D" id="1.10.357.10">
    <property type="entry name" value="Tetracycline Repressor, domain 2"/>
    <property type="match status" value="1"/>
</dbReference>
<organism evidence="4 5">
    <name type="scientific">Naumannella halotolerans</name>
    <dbReference type="NCBI Taxonomy" id="993414"/>
    <lineage>
        <taxon>Bacteria</taxon>
        <taxon>Bacillati</taxon>
        <taxon>Actinomycetota</taxon>
        <taxon>Actinomycetes</taxon>
        <taxon>Propionibacteriales</taxon>
        <taxon>Propionibacteriaceae</taxon>
        <taxon>Naumannella</taxon>
    </lineage>
</organism>
<dbReference type="PANTHER" id="PTHR30055">
    <property type="entry name" value="HTH-TYPE TRANSCRIPTIONAL REGULATOR RUTR"/>
    <property type="match status" value="1"/>
</dbReference>
<accession>A0A4R7JBL2</accession>
<dbReference type="GO" id="GO:0003700">
    <property type="term" value="F:DNA-binding transcription factor activity"/>
    <property type="evidence" value="ECO:0007669"/>
    <property type="project" value="TreeGrafter"/>
</dbReference>
<dbReference type="SUPFAM" id="SSF48498">
    <property type="entry name" value="Tetracyclin repressor-like, C-terminal domain"/>
    <property type="match status" value="1"/>
</dbReference>
<dbReference type="InterPro" id="IPR036271">
    <property type="entry name" value="Tet_transcr_reg_TetR-rel_C_sf"/>
</dbReference>
<name>A0A4R7JBL2_9ACTN</name>
<dbReference type="InterPro" id="IPR009057">
    <property type="entry name" value="Homeodomain-like_sf"/>
</dbReference>
<sequence length="185" mass="20146">MTPAARRVLDAASRLFYAQGIHAVGVDTIAAEAGVTKKTLYDRFGSKDALVVAYLRERDDRWRELLADHRQRAGTDRERLLSLFTAAERWSRKAGGRGCAAINARAEIDDPEHPIAIEVAREKAWLLEQLVADCRSAGADRPKELAAELALLYDGALAASGLHSVRNPFGSARRAAEALCTAHGI</sequence>
<dbReference type="SUPFAM" id="SSF46689">
    <property type="entry name" value="Homeodomain-like"/>
    <property type="match status" value="1"/>
</dbReference>
<dbReference type="PRINTS" id="PR00455">
    <property type="entry name" value="HTHTETR"/>
</dbReference>
<comment type="caution">
    <text evidence="4">The sequence shown here is derived from an EMBL/GenBank/DDBJ whole genome shotgun (WGS) entry which is preliminary data.</text>
</comment>
<dbReference type="AlphaFoldDB" id="A0A4R7JBL2"/>
<dbReference type="Pfam" id="PF00440">
    <property type="entry name" value="TetR_N"/>
    <property type="match status" value="1"/>
</dbReference>
<keyword evidence="1 2" id="KW-0238">DNA-binding</keyword>
<dbReference type="OrthoDB" id="4214267at2"/>
<evidence type="ECO:0000313" key="4">
    <source>
        <dbReference type="EMBL" id="TDT33829.1"/>
    </source>
</evidence>
<dbReference type="PROSITE" id="PS50977">
    <property type="entry name" value="HTH_TETR_2"/>
    <property type="match status" value="1"/>
</dbReference>
<dbReference type="EMBL" id="SOAW01000001">
    <property type="protein sequence ID" value="TDT33829.1"/>
    <property type="molecule type" value="Genomic_DNA"/>
</dbReference>
<feature type="domain" description="HTH tetR-type" evidence="3">
    <location>
        <begin position="2"/>
        <end position="62"/>
    </location>
</feature>
<evidence type="ECO:0000259" key="3">
    <source>
        <dbReference type="PROSITE" id="PS50977"/>
    </source>
</evidence>
<evidence type="ECO:0000256" key="1">
    <source>
        <dbReference type="ARBA" id="ARBA00023125"/>
    </source>
</evidence>
<protein>
    <submittedName>
        <fullName evidence="4">AcrR family transcriptional regulator</fullName>
    </submittedName>
</protein>